<protein>
    <submittedName>
        <fullName evidence="2">Unannotated protein</fullName>
    </submittedName>
</protein>
<name>A0A6J6X4X5_9ZZZZ</name>
<dbReference type="Pfam" id="PF13469">
    <property type="entry name" value="Sulfotransfer_3"/>
    <property type="match status" value="1"/>
</dbReference>
<dbReference type="EMBL" id="CAFAAA010000065">
    <property type="protein sequence ID" value="CAB4789127.1"/>
    <property type="molecule type" value="Genomic_DNA"/>
</dbReference>
<keyword evidence="1" id="KW-0808">Transferase</keyword>
<sequence>MRHSKGIHRLVPIFIGGTGRSGTTVLGDLLNEHSLVRTSNPTEIKFLANRGGFLDVVFGSMSSQIENREKISILHYRTIRERAQKDLLHRSQRFDEFSNKIWGKWWEIDGPAPHGPGLHVGIEKEDLHRILSEYSNSMKKRPLKHATKFMESFIALQKNHKGEKYWAETTPMNIAYSHRLTKLFPAAKFIVIRRDPRDVIASLLTKDWGPNTSLEGVAWIESRLRADNEALRAVDPNKVMTIHLEDLVTNSPEETYLKILDFLGLQDESAMRKFRITEMTPENASLGRWKNEINTPEFSEAIESMNVRLKKDNIF</sequence>
<proteinExistence type="predicted"/>
<dbReference type="PANTHER" id="PTHR12788">
    <property type="entry name" value="PROTEIN-TYROSINE SULFOTRANSFERASE 2"/>
    <property type="match status" value="1"/>
</dbReference>
<reference evidence="2" key="1">
    <citation type="submission" date="2020-05" db="EMBL/GenBank/DDBJ databases">
        <authorList>
            <person name="Chiriac C."/>
            <person name="Salcher M."/>
            <person name="Ghai R."/>
            <person name="Kavagutti S V."/>
        </authorList>
    </citation>
    <scope>NUCLEOTIDE SEQUENCE</scope>
</reference>
<dbReference type="Gene3D" id="3.40.50.300">
    <property type="entry name" value="P-loop containing nucleotide triphosphate hydrolases"/>
    <property type="match status" value="1"/>
</dbReference>
<accession>A0A6J6X4X5</accession>
<dbReference type="InterPro" id="IPR027417">
    <property type="entry name" value="P-loop_NTPase"/>
</dbReference>
<dbReference type="SUPFAM" id="SSF52540">
    <property type="entry name" value="P-loop containing nucleoside triphosphate hydrolases"/>
    <property type="match status" value="1"/>
</dbReference>
<gene>
    <name evidence="2" type="ORF">UFOPK2942_01270</name>
</gene>
<dbReference type="GO" id="GO:0005794">
    <property type="term" value="C:Golgi apparatus"/>
    <property type="evidence" value="ECO:0007669"/>
    <property type="project" value="TreeGrafter"/>
</dbReference>
<dbReference type="AlphaFoldDB" id="A0A6J6X4X5"/>
<dbReference type="PANTHER" id="PTHR12788:SF10">
    <property type="entry name" value="PROTEIN-TYROSINE SULFOTRANSFERASE"/>
    <property type="match status" value="1"/>
</dbReference>
<organism evidence="2">
    <name type="scientific">freshwater metagenome</name>
    <dbReference type="NCBI Taxonomy" id="449393"/>
    <lineage>
        <taxon>unclassified sequences</taxon>
        <taxon>metagenomes</taxon>
        <taxon>ecological metagenomes</taxon>
    </lineage>
</organism>
<dbReference type="GO" id="GO:0008476">
    <property type="term" value="F:protein-tyrosine sulfotransferase activity"/>
    <property type="evidence" value="ECO:0007669"/>
    <property type="project" value="InterPro"/>
</dbReference>
<evidence type="ECO:0000256" key="1">
    <source>
        <dbReference type="ARBA" id="ARBA00022679"/>
    </source>
</evidence>
<evidence type="ECO:0000313" key="2">
    <source>
        <dbReference type="EMBL" id="CAB4789127.1"/>
    </source>
</evidence>
<dbReference type="InterPro" id="IPR026634">
    <property type="entry name" value="TPST-like"/>
</dbReference>